<dbReference type="EMBL" id="NTMR01000002">
    <property type="protein sequence ID" value="PBK05906.1"/>
    <property type="molecule type" value="Genomic_DNA"/>
</dbReference>
<protein>
    <submittedName>
        <fullName evidence="3">Uncharacterized protein</fullName>
    </submittedName>
</protein>
<keyword evidence="4" id="KW-1185">Reference proteome</keyword>
<keyword evidence="2" id="KW-0472">Membrane</keyword>
<keyword evidence="2" id="KW-1133">Transmembrane helix</keyword>
<sequence length="134" mass="14733">MQQCPSCSYELTMQEQVDNPDSCPKCGIYFEKFLAKQAALKEAALSESGRTGGLAGAKAGMRQARAKRAEQERELADSRSKPTHVSVVNFDVPFWDLVRFLVKFVFATIPAAIIVTLLVYGFASIVSVIGMILR</sequence>
<gene>
    <name evidence="3" type="ORF">CNQ84_00560</name>
</gene>
<keyword evidence="1" id="KW-0175">Coiled coil</keyword>
<dbReference type="Proteomes" id="UP000242313">
    <property type="component" value="Unassembled WGS sequence"/>
</dbReference>
<evidence type="ECO:0000313" key="4">
    <source>
        <dbReference type="Proteomes" id="UP000242313"/>
    </source>
</evidence>
<accession>A0A2A3MM72</accession>
<feature type="coiled-coil region" evidence="1">
    <location>
        <begin position="54"/>
        <end position="81"/>
    </location>
</feature>
<keyword evidence="2" id="KW-0812">Transmembrane</keyword>
<proteinExistence type="predicted"/>
<organism evidence="3 4">
    <name type="scientific">Pseudomonas abyssi</name>
    <dbReference type="NCBI Taxonomy" id="170540"/>
    <lineage>
        <taxon>Bacteria</taxon>
        <taxon>Pseudomonadati</taxon>
        <taxon>Pseudomonadota</taxon>
        <taxon>Gammaproteobacteria</taxon>
        <taxon>Pseudomonadales</taxon>
        <taxon>Pseudomonadaceae</taxon>
        <taxon>Pseudomonas</taxon>
    </lineage>
</organism>
<dbReference type="RefSeq" id="WP_096002982.1">
    <property type="nucleotide sequence ID" value="NZ_NTMR01000002.1"/>
</dbReference>
<name>A0A2A3MM72_9PSED</name>
<evidence type="ECO:0000313" key="3">
    <source>
        <dbReference type="EMBL" id="PBK05906.1"/>
    </source>
</evidence>
<dbReference type="AlphaFoldDB" id="A0A2A3MM72"/>
<comment type="caution">
    <text evidence="3">The sequence shown here is derived from an EMBL/GenBank/DDBJ whole genome shotgun (WGS) entry which is preliminary data.</text>
</comment>
<evidence type="ECO:0000256" key="2">
    <source>
        <dbReference type="SAM" id="Phobius"/>
    </source>
</evidence>
<feature type="transmembrane region" description="Helical" evidence="2">
    <location>
        <begin position="104"/>
        <end position="133"/>
    </location>
</feature>
<reference evidence="3 4" key="1">
    <citation type="submission" date="2017-09" db="EMBL/GenBank/DDBJ databases">
        <title>Pseudomonas abyssi sp. nov. isolated from Abyssopelagic Water.</title>
        <authorList>
            <person name="Wei Y."/>
        </authorList>
    </citation>
    <scope>NUCLEOTIDE SEQUENCE [LARGE SCALE GENOMIC DNA]</scope>
    <source>
        <strain evidence="3 4">MT5</strain>
    </source>
</reference>
<evidence type="ECO:0000256" key="1">
    <source>
        <dbReference type="SAM" id="Coils"/>
    </source>
</evidence>